<evidence type="ECO:0000313" key="4">
    <source>
        <dbReference type="EMBL" id="VDP05110.1"/>
    </source>
</evidence>
<reference evidence="4 5" key="2">
    <citation type="submission" date="2018-11" db="EMBL/GenBank/DDBJ databases">
        <authorList>
            <consortium name="Pathogen Informatics"/>
        </authorList>
    </citation>
    <scope>NUCLEOTIDE SEQUENCE [LARGE SCALE GENOMIC DNA]</scope>
</reference>
<keyword evidence="1" id="KW-0343">GTPase activation</keyword>
<keyword evidence="2" id="KW-0597">Phosphoprotein</keyword>
<dbReference type="GO" id="GO:0005096">
    <property type="term" value="F:GTPase activator activity"/>
    <property type="evidence" value="ECO:0007669"/>
    <property type="project" value="UniProtKB-KW"/>
</dbReference>
<name>A0A183IM21_9BILA</name>
<dbReference type="InterPro" id="IPR023393">
    <property type="entry name" value="START-like_dom_sf"/>
</dbReference>
<evidence type="ECO:0000313" key="5">
    <source>
        <dbReference type="Proteomes" id="UP000270296"/>
    </source>
</evidence>
<dbReference type="SUPFAM" id="SSF55961">
    <property type="entry name" value="Bet v1-like"/>
    <property type="match status" value="1"/>
</dbReference>
<protein>
    <submittedName>
        <fullName evidence="6">START domain-containing protein</fullName>
    </submittedName>
</protein>
<evidence type="ECO:0000256" key="2">
    <source>
        <dbReference type="ARBA" id="ARBA00022553"/>
    </source>
</evidence>
<dbReference type="WBParaSite" id="SBAD_0000486301-mRNA-1">
    <property type="protein sequence ID" value="SBAD_0000486301-mRNA-1"/>
    <property type="gene ID" value="SBAD_0000486301"/>
</dbReference>
<proteinExistence type="predicted"/>
<gene>
    <name evidence="4" type="ORF">SBAD_LOCUS4667</name>
</gene>
<dbReference type="SMART" id="SM00234">
    <property type="entry name" value="START"/>
    <property type="match status" value="1"/>
</dbReference>
<organism evidence="6">
    <name type="scientific">Soboliphyme baturini</name>
    <dbReference type="NCBI Taxonomy" id="241478"/>
    <lineage>
        <taxon>Eukaryota</taxon>
        <taxon>Metazoa</taxon>
        <taxon>Ecdysozoa</taxon>
        <taxon>Nematoda</taxon>
        <taxon>Enoplea</taxon>
        <taxon>Dorylaimia</taxon>
        <taxon>Dioctophymatida</taxon>
        <taxon>Dioctophymatoidea</taxon>
        <taxon>Soboliphymatidae</taxon>
        <taxon>Soboliphyme</taxon>
    </lineage>
</organism>
<dbReference type="Pfam" id="PF01852">
    <property type="entry name" value="START"/>
    <property type="match status" value="1"/>
</dbReference>
<evidence type="ECO:0000313" key="6">
    <source>
        <dbReference type="WBParaSite" id="SBAD_0000486301-mRNA-1"/>
    </source>
</evidence>
<dbReference type="AlphaFoldDB" id="A0A183IM21"/>
<dbReference type="EMBL" id="UZAM01008471">
    <property type="protein sequence ID" value="VDP05110.1"/>
    <property type="molecule type" value="Genomic_DNA"/>
</dbReference>
<dbReference type="PANTHER" id="PTHR12659">
    <property type="entry name" value="RHO-TYPE GTPASE ACTIVATING PROTEIN"/>
    <property type="match status" value="1"/>
</dbReference>
<dbReference type="Proteomes" id="UP000270296">
    <property type="component" value="Unassembled WGS sequence"/>
</dbReference>
<evidence type="ECO:0000256" key="1">
    <source>
        <dbReference type="ARBA" id="ARBA00022468"/>
    </source>
</evidence>
<accession>A0A183IM21</accession>
<evidence type="ECO:0000259" key="3">
    <source>
        <dbReference type="SMART" id="SM00234"/>
    </source>
</evidence>
<dbReference type="InterPro" id="IPR002913">
    <property type="entry name" value="START_lipid-bd_dom"/>
</dbReference>
<dbReference type="GO" id="GO:0030036">
    <property type="term" value="P:actin cytoskeleton organization"/>
    <property type="evidence" value="ECO:0007669"/>
    <property type="project" value="TreeGrafter"/>
</dbReference>
<dbReference type="OrthoDB" id="10003330at2759"/>
<dbReference type="Gene3D" id="3.30.530.20">
    <property type="match status" value="1"/>
</dbReference>
<dbReference type="GO" id="GO:0035023">
    <property type="term" value="P:regulation of Rho protein signal transduction"/>
    <property type="evidence" value="ECO:0007669"/>
    <property type="project" value="TreeGrafter"/>
</dbReference>
<keyword evidence="5" id="KW-1185">Reference proteome</keyword>
<reference evidence="6" key="1">
    <citation type="submission" date="2016-06" db="UniProtKB">
        <authorList>
            <consortium name="WormBaseParasite"/>
        </authorList>
    </citation>
    <scope>IDENTIFICATION</scope>
</reference>
<dbReference type="GO" id="GO:0008289">
    <property type="term" value="F:lipid binding"/>
    <property type="evidence" value="ECO:0007669"/>
    <property type="project" value="InterPro"/>
</dbReference>
<feature type="domain" description="START" evidence="3">
    <location>
        <begin position="22"/>
        <end position="214"/>
    </location>
</feature>
<sequence length="220" mass="25594">LVADERRPSLTREVQPWSLFVSDCRSSCVIFFKEHRSKWHGWATERMMNGVAVSSKKLADLFGLKMWRCWTDIEAPPLEVLSSIIFERSCWDSEVIRWKVLNQINDCCDIVQYVVNDIPPHPTRDCSVIRYSSCIITSTSVNPNYSSLIGGIKVPWIEAWYFIEPTGGGRSRISYISRMDLRGRSKSWYNKYYGCHCAIHMRNIKSHFRQLFSRGPETTI</sequence>
<dbReference type="PANTHER" id="PTHR12659:SF7">
    <property type="entry name" value="CROSSVEINLESS C, ISOFORM C"/>
    <property type="match status" value="1"/>
</dbReference>